<accession>A0A4U8UVD4</accession>
<name>A0A4U8UVD4_STECR</name>
<protein>
    <submittedName>
        <fullName evidence="2">Uncharacterized protein</fullName>
    </submittedName>
</protein>
<organism evidence="2 3">
    <name type="scientific">Steinernema carpocapsae</name>
    <name type="common">Entomopathogenic nematode</name>
    <dbReference type="NCBI Taxonomy" id="34508"/>
    <lineage>
        <taxon>Eukaryota</taxon>
        <taxon>Metazoa</taxon>
        <taxon>Ecdysozoa</taxon>
        <taxon>Nematoda</taxon>
        <taxon>Chromadorea</taxon>
        <taxon>Rhabditida</taxon>
        <taxon>Tylenchina</taxon>
        <taxon>Panagrolaimomorpha</taxon>
        <taxon>Strongyloidoidea</taxon>
        <taxon>Steinernematidae</taxon>
        <taxon>Steinernema</taxon>
    </lineage>
</organism>
<dbReference type="AlphaFoldDB" id="A0A4U8UVD4"/>
<feature type="region of interest" description="Disordered" evidence="1">
    <location>
        <begin position="41"/>
        <end position="69"/>
    </location>
</feature>
<dbReference type="EMBL" id="AZBU02000001">
    <property type="protein sequence ID" value="TMS36715.1"/>
    <property type="molecule type" value="Genomic_DNA"/>
</dbReference>
<evidence type="ECO:0000313" key="3">
    <source>
        <dbReference type="Proteomes" id="UP000298663"/>
    </source>
</evidence>
<dbReference type="EMBL" id="CM016762">
    <property type="protein sequence ID" value="TMS36715.1"/>
    <property type="molecule type" value="Genomic_DNA"/>
</dbReference>
<reference evidence="2 3" key="1">
    <citation type="journal article" date="2015" name="Genome Biol.">
        <title>Comparative genomics of Steinernema reveals deeply conserved gene regulatory networks.</title>
        <authorList>
            <person name="Dillman A.R."/>
            <person name="Macchietto M."/>
            <person name="Porter C.F."/>
            <person name="Rogers A."/>
            <person name="Williams B."/>
            <person name="Antoshechkin I."/>
            <person name="Lee M.M."/>
            <person name="Goodwin Z."/>
            <person name="Lu X."/>
            <person name="Lewis E.E."/>
            <person name="Goodrich-Blair H."/>
            <person name="Stock S.P."/>
            <person name="Adams B.J."/>
            <person name="Sternberg P.W."/>
            <person name="Mortazavi A."/>
        </authorList>
    </citation>
    <scope>NUCLEOTIDE SEQUENCE [LARGE SCALE GENOMIC DNA]</scope>
    <source>
        <strain evidence="2 3">ALL</strain>
    </source>
</reference>
<sequence>MDMRVSGRSVFICGQQEITPSGESGLAYDKVTARVLTCLSSPGSVPSREESRPRFPTAQIAPKMYKQQL</sequence>
<proteinExistence type="predicted"/>
<comment type="caution">
    <text evidence="2">The sequence shown here is derived from an EMBL/GenBank/DDBJ whole genome shotgun (WGS) entry which is preliminary data.</text>
</comment>
<gene>
    <name evidence="2" type="ORF">L596_003812</name>
</gene>
<reference evidence="2 3" key="2">
    <citation type="journal article" date="2019" name="G3 (Bethesda)">
        <title>Hybrid Assembly of the Genome of the Entomopathogenic Nematode Steinernema carpocapsae Identifies the X-Chromosome.</title>
        <authorList>
            <person name="Serra L."/>
            <person name="Macchietto M."/>
            <person name="Macias-Munoz A."/>
            <person name="McGill C.J."/>
            <person name="Rodriguez I.M."/>
            <person name="Rodriguez B."/>
            <person name="Murad R."/>
            <person name="Mortazavi A."/>
        </authorList>
    </citation>
    <scope>NUCLEOTIDE SEQUENCE [LARGE SCALE GENOMIC DNA]</scope>
    <source>
        <strain evidence="2 3">ALL</strain>
    </source>
</reference>
<evidence type="ECO:0000313" key="2">
    <source>
        <dbReference type="EMBL" id="TMS36715.1"/>
    </source>
</evidence>
<evidence type="ECO:0000256" key="1">
    <source>
        <dbReference type="SAM" id="MobiDB-lite"/>
    </source>
</evidence>
<dbReference type="Proteomes" id="UP000298663">
    <property type="component" value="Chromosome X"/>
</dbReference>
<keyword evidence="3" id="KW-1185">Reference proteome</keyword>